<protein>
    <submittedName>
        <fullName evidence="2">Acetyltransferase</fullName>
    </submittedName>
</protein>
<evidence type="ECO:0000313" key="2">
    <source>
        <dbReference type="EMBL" id="PWQ98711.1"/>
    </source>
</evidence>
<dbReference type="PANTHER" id="PTHR43300:SF11">
    <property type="entry name" value="ACETYLTRANSFERASE RV3034C-RELATED"/>
    <property type="match status" value="1"/>
</dbReference>
<evidence type="ECO:0000256" key="1">
    <source>
        <dbReference type="ARBA" id="ARBA00007274"/>
    </source>
</evidence>
<comment type="similarity">
    <text evidence="1">Belongs to the transferase hexapeptide repeat family.</text>
</comment>
<comment type="caution">
    <text evidence="2">The sequence shown here is derived from an EMBL/GenBank/DDBJ whole genome shotgun (WGS) entry which is preliminary data.</text>
</comment>
<sequence length="163" mass="17772">MLEFHKNKITLKGAKIGELSVISRRCIFQGKLSRLKVGRETFIGESNLMLHGHVDIGDFTVINDGVKIITASHDIDSKTWSQISKNTTIGDNVWIATDATILPGVIIHSNAIIGAGAVVSKNVGFGEVVVGNPAKLVKKRKNEVFCYSPVRFIAPFEAWIGLD</sequence>
<name>A0A317CKL6_9GAMM</name>
<dbReference type="CDD" id="cd04647">
    <property type="entry name" value="LbH_MAT_like"/>
    <property type="match status" value="1"/>
</dbReference>
<dbReference type="InterPro" id="IPR050179">
    <property type="entry name" value="Trans_hexapeptide_repeat"/>
</dbReference>
<keyword evidence="3" id="KW-1185">Reference proteome</keyword>
<evidence type="ECO:0000313" key="3">
    <source>
        <dbReference type="Proteomes" id="UP000245506"/>
    </source>
</evidence>
<dbReference type="PANTHER" id="PTHR43300">
    <property type="entry name" value="ACETYLTRANSFERASE"/>
    <property type="match status" value="1"/>
</dbReference>
<dbReference type="EMBL" id="QGKL01000010">
    <property type="protein sequence ID" value="PWQ98711.1"/>
    <property type="molecule type" value="Genomic_DNA"/>
</dbReference>
<dbReference type="AlphaFoldDB" id="A0A317CKL6"/>
<dbReference type="OrthoDB" id="9815592at2"/>
<proteinExistence type="inferred from homology"/>
<accession>A0A317CKL6</accession>
<dbReference type="Pfam" id="PF00132">
    <property type="entry name" value="Hexapep"/>
    <property type="match status" value="1"/>
</dbReference>
<dbReference type="Proteomes" id="UP000245506">
    <property type="component" value="Unassembled WGS sequence"/>
</dbReference>
<dbReference type="InterPro" id="IPR001451">
    <property type="entry name" value="Hexapep"/>
</dbReference>
<gene>
    <name evidence="2" type="ORF">DKT75_02555</name>
</gene>
<dbReference type="InterPro" id="IPR011004">
    <property type="entry name" value="Trimer_LpxA-like_sf"/>
</dbReference>
<dbReference type="Gene3D" id="2.160.10.10">
    <property type="entry name" value="Hexapeptide repeat proteins"/>
    <property type="match status" value="1"/>
</dbReference>
<dbReference type="SUPFAM" id="SSF51161">
    <property type="entry name" value="Trimeric LpxA-like enzymes"/>
    <property type="match status" value="1"/>
</dbReference>
<dbReference type="GO" id="GO:0016740">
    <property type="term" value="F:transferase activity"/>
    <property type="evidence" value="ECO:0007669"/>
    <property type="project" value="UniProtKB-KW"/>
</dbReference>
<organism evidence="2 3">
    <name type="scientific">Leucothrix arctica</name>
    <dbReference type="NCBI Taxonomy" id="1481894"/>
    <lineage>
        <taxon>Bacteria</taxon>
        <taxon>Pseudomonadati</taxon>
        <taxon>Pseudomonadota</taxon>
        <taxon>Gammaproteobacteria</taxon>
        <taxon>Thiotrichales</taxon>
        <taxon>Thiotrichaceae</taxon>
        <taxon>Leucothrix</taxon>
    </lineage>
</organism>
<keyword evidence="2" id="KW-0808">Transferase</keyword>
<reference evidence="2 3" key="1">
    <citation type="submission" date="2018-05" db="EMBL/GenBank/DDBJ databases">
        <title>Leucothrix arctica sp. nov., isolated from Arctic seawater.</title>
        <authorList>
            <person name="Choi A."/>
            <person name="Baek K."/>
        </authorList>
    </citation>
    <scope>NUCLEOTIDE SEQUENCE [LARGE SCALE GENOMIC DNA]</scope>
    <source>
        <strain evidence="2 3">IMCC9719</strain>
    </source>
</reference>